<evidence type="ECO:0000313" key="3">
    <source>
        <dbReference type="Proteomes" id="UP000037035"/>
    </source>
</evidence>
<feature type="region of interest" description="Disordered" evidence="1">
    <location>
        <begin position="1"/>
        <end position="59"/>
    </location>
</feature>
<dbReference type="InterPro" id="IPR013240">
    <property type="entry name" value="DNA-dir_RNA_pol1_su_RPA34"/>
</dbReference>
<dbReference type="Proteomes" id="UP000037035">
    <property type="component" value="Unassembled WGS sequence"/>
</dbReference>
<dbReference type="AlphaFoldDB" id="A0A0L6VCU6"/>
<feature type="compositionally biased region" description="Low complexity" evidence="1">
    <location>
        <begin position="8"/>
        <end position="30"/>
    </location>
</feature>
<feature type="region of interest" description="Disordered" evidence="1">
    <location>
        <begin position="207"/>
        <end position="277"/>
    </location>
</feature>
<gene>
    <name evidence="2" type="ORF">VP01_2038g1</name>
</gene>
<feature type="compositionally biased region" description="Polar residues" evidence="1">
    <location>
        <begin position="43"/>
        <end position="59"/>
    </location>
</feature>
<dbReference type="GO" id="GO:0006360">
    <property type="term" value="P:transcription by RNA polymerase I"/>
    <property type="evidence" value="ECO:0007669"/>
    <property type="project" value="InterPro"/>
</dbReference>
<dbReference type="Pfam" id="PF08208">
    <property type="entry name" value="RNA_polI_A34"/>
    <property type="match status" value="1"/>
</dbReference>
<accession>A0A0L6VCU6</accession>
<sequence>MTDDDTESIASSSSCSSIVTSDDESSSSSTRPVRKKRGVQVPSGYQSIAPSPNTTSSSVSAFNTQEIGAGDLWVIRLPKGIKPRYLAGLQLDLRSANVTHPSSGQQTVGEIKVGEVEYDILTECIPATSKSKSSPQNPLDLSPETHEVSQLVPLLPSQRATPEETKLVLAPQRISRVIFFRRRIPRSAGSTARNGLTSILTEKTCVVTSTTKRPQPPGLQLRNIPYGANPPEEFDLPTATPYDPAPVPLPIDSHSQQKSPPSLTQAEPVAKRPRMSK</sequence>
<evidence type="ECO:0000313" key="2">
    <source>
        <dbReference type="EMBL" id="KNZ57935.1"/>
    </source>
</evidence>
<keyword evidence="3" id="KW-1185">Reference proteome</keyword>
<feature type="compositionally biased region" description="Polar residues" evidence="1">
    <location>
        <begin position="253"/>
        <end position="265"/>
    </location>
</feature>
<dbReference type="OrthoDB" id="76224at2759"/>
<evidence type="ECO:0000256" key="1">
    <source>
        <dbReference type="SAM" id="MobiDB-lite"/>
    </source>
</evidence>
<comment type="caution">
    <text evidence="2">The sequence shown here is derived from an EMBL/GenBank/DDBJ whole genome shotgun (WGS) entry which is preliminary data.</text>
</comment>
<reference evidence="2 3" key="1">
    <citation type="submission" date="2015-08" db="EMBL/GenBank/DDBJ databases">
        <title>Next Generation Sequencing and Analysis of the Genome of Puccinia sorghi L Schw, the Causal Agent of Maize Common Rust.</title>
        <authorList>
            <person name="Rochi L."/>
            <person name="Burguener G."/>
            <person name="Darino M."/>
            <person name="Turjanski A."/>
            <person name="Kreff E."/>
            <person name="Dieguez M.J."/>
            <person name="Sacco F."/>
        </authorList>
    </citation>
    <scope>NUCLEOTIDE SEQUENCE [LARGE SCALE GENOMIC DNA]</scope>
    <source>
        <strain evidence="2 3">RO10H11247</strain>
    </source>
</reference>
<protein>
    <submittedName>
        <fullName evidence="2">Uncharacterized protein</fullName>
    </submittedName>
</protein>
<dbReference type="Gene3D" id="6.20.250.70">
    <property type="match status" value="1"/>
</dbReference>
<name>A0A0L6VCU6_9BASI</name>
<dbReference type="EMBL" id="LAVV01006880">
    <property type="protein sequence ID" value="KNZ57935.1"/>
    <property type="molecule type" value="Genomic_DNA"/>
</dbReference>
<proteinExistence type="predicted"/>
<organism evidence="2 3">
    <name type="scientific">Puccinia sorghi</name>
    <dbReference type="NCBI Taxonomy" id="27349"/>
    <lineage>
        <taxon>Eukaryota</taxon>
        <taxon>Fungi</taxon>
        <taxon>Dikarya</taxon>
        <taxon>Basidiomycota</taxon>
        <taxon>Pucciniomycotina</taxon>
        <taxon>Pucciniomycetes</taxon>
        <taxon>Pucciniales</taxon>
        <taxon>Pucciniaceae</taxon>
        <taxon>Puccinia</taxon>
    </lineage>
</organism>
<dbReference type="VEuPathDB" id="FungiDB:VP01_2038g1"/>